<dbReference type="CDD" id="cd00075">
    <property type="entry name" value="HATPase"/>
    <property type="match status" value="1"/>
</dbReference>
<protein>
    <recommendedName>
        <fullName evidence="3">histidine kinase</fullName>
        <ecNumber evidence="3">2.7.13.3</ecNumber>
    </recommendedName>
</protein>
<evidence type="ECO:0000256" key="9">
    <source>
        <dbReference type="ARBA" id="ARBA00023012"/>
    </source>
</evidence>
<dbReference type="Gene3D" id="6.10.340.10">
    <property type="match status" value="1"/>
</dbReference>
<reference evidence="14 15" key="1">
    <citation type="journal article" date="2019" name="Int. J. Syst. Evol. Microbiol.">
        <title>The Global Catalogue of Microorganisms (GCM) 10K type strain sequencing project: providing services to taxonomists for standard genome sequencing and annotation.</title>
        <authorList>
            <consortium name="The Broad Institute Genomics Platform"/>
            <consortium name="The Broad Institute Genome Sequencing Center for Infectious Disease"/>
            <person name="Wu L."/>
            <person name="Ma J."/>
        </authorList>
    </citation>
    <scope>NUCLEOTIDE SEQUENCE [LARGE SCALE GENOMIC DNA]</scope>
    <source>
        <strain evidence="14 15">JCM 15309</strain>
    </source>
</reference>
<keyword evidence="15" id="KW-1185">Reference proteome</keyword>
<keyword evidence="4" id="KW-0597">Phosphoprotein</keyword>
<dbReference type="Pfam" id="PF00512">
    <property type="entry name" value="HisKA"/>
    <property type="match status" value="1"/>
</dbReference>
<name>A0ABN2QIK6_9ACTN</name>
<dbReference type="Pfam" id="PF02518">
    <property type="entry name" value="HATPase_c"/>
    <property type="match status" value="1"/>
</dbReference>
<dbReference type="InterPro" id="IPR050428">
    <property type="entry name" value="TCS_sensor_his_kinase"/>
</dbReference>
<dbReference type="PROSITE" id="PS50109">
    <property type="entry name" value="HIS_KIN"/>
    <property type="match status" value="1"/>
</dbReference>
<dbReference type="Proteomes" id="UP001500571">
    <property type="component" value="Unassembled WGS sequence"/>
</dbReference>
<evidence type="ECO:0000313" key="15">
    <source>
        <dbReference type="Proteomes" id="UP001500571"/>
    </source>
</evidence>
<dbReference type="EMBL" id="BAAAPB010000001">
    <property type="protein sequence ID" value="GAA1952834.1"/>
    <property type="molecule type" value="Genomic_DNA"/>
</dbReference>
<dbReference type="Gene3D" id="1.10.287.130">
    <property type="match status" value="1"/>
</dbReference>
<keyword evidence="6 11" id="KW-0812">Transmembrane</keyword>
<dbReference type="SUPFAM" id="SSF55874">
    <property type="entry name" value="ATPase domain of HSP90 chaperone/DNA topoisomerase II/histidine kinase"/>
    <property type="match status" value="1"/>
</dbReference>
<keyword evidence="10 11" id="KW-0472">Membrane</keyword>
<dbReference type="CDD" id="cd00082">
    <property type="entry name" value="HisKA"/>
    <property type="match status" value="1"/>
</dbReference>
<dbReference type="InterPro" id="IPR004358">
    <property type="entry name" value="Sig_transdc_His_kin-like_C"/>
</dbReference>
<dbReference type="GO" id="GO:0016301">
    <property type="term" value="F:kinase activity"/>
    <property type="evidence" value="ECO:0007669"/>
    <property type="project" value="UniProtKB-KW"/>
</dbReference>
<dbReference type="Pfam" id="PF00672">
    <property type="entry name" value="HAMP"/>
    <property type="match status" value="1"/>
</dbReference>
<keyword evidence="7 14" id="KW-0418">Kinase</keyword>
<keyword evidence="8 11" id="KW-1133">Transmembrane helix</keyword>
<feature type="transmembrane region" description="Helical" evidence="11">
    <location>
        <begin position="20"/>
        <end position="41"/>
    </location>
</feature>
<keyword evidence="5" id="KW-0808">Transferase</keyword>
<dbReference type="PANTHER" id="PTHR45436">
    <property type="entry name" value="SENSOR HISTIDINE KINASE YKOH"/>
    <property type="match status" value="1"/>
</dbReference>
<dbReference type="PROSITE" id="PS50885">
    <property type="entry name" value="HAMP"/>
    <property type="match status" value="1"/>
</dbReference>
<evidence type="ECO:0000256" key="1">
    <source>
        <dbReference type="ARBA" id="ARBA00000085"/>
    </source>
</evidence>
<dbReference type="SMART" id="SM00388">
    <property type="entry name" value="HisKA"/>
    <property type="match status" value="1"/>
</dbReference>
<keyword evidence="9" id="KW-0902">Two-component regulatory system</keyword>
<evidence type="ECO:0000256" key="3">
    <source>
        <dbReference type="ARBA" id="ARBA00012438"/>
    </source>
</evidence>
<feature type="domain" description="HAMP" evidence="13">
    <location>
        <begin position="195"/>
        <end position="246"/>
    </location>
</feature>
<comment type="caution">
    <text evidence="14">The sequence shown here is derived from an EMBL/GenBank/DDBJ whole genome shotgun (WGS) entry which is preliminary data.</text>
</comment>
<evidence type="ECO:0000256" key="8">
    <source>
        <dbReference type="ARBA" id="ARBA00022989"/>
    </source>
</evidence>
<sequence>MTAAFVERTSDGAWHYRRSLASRVTLLTTIAVGLVVAMLSVTTYALMRHQLVANTDDSLTQRARAAAVSPALLVLTQNEIPAAVVSTADIRIAFVDVDGGVHIPDRVGGFPPLSRPELNVAQQKVSSSIRTISSGNQKYRVVAVPTMVTGEPRALVLAQALTPQEHLLHRLGLVMLFCGLVGVLVAALAGWGVAVNGLRPVRRLTRSVEEISPSDLAPLPVEGDDEIARLATAFNGLLAALAASQQRQRQLIADAGHELRTPLTSMRTNIDLLTQADLAPGPMLSADQRAELLADVHAQMEELTSLIGDLVELARDEPLTPVVESVELHEIVHHAAARVRLRAPAVTFAIDTEPWWVLGESAGLERAVTNLLDNAAKWSPPAGTVRVALHDGVLTVDDEGPGIAEDDRPHVFDRFYRSAESRAMPGSGLGLSIVRQTAERHGGSVSAEQAPSGGARLVFQVPGVAAPMPKEAPSR</sequence>
<comment type="subcellular location">
    <subcellularLocation>
        <location evidence="2">Cell membrane</location>
    </subcellularLocation>
</comment>
<feature type="transmembrane region" description="Helical" evidence="11">
    <location>
        <begin position="171"/>
        <end position="194"/>
    </location>
</feature>
<dbReference type="CDD" id="cd06225">
    <property type="entry name" value="HAMP"/>
    <property type="match status" value="1"/>
</dbReference>
<dbReference type="InterPro" id="IPR003661">
    <property type="entry name" value="HisK_dim/P_dom"/>
</dbReference>
<dbReference type="InterPro" id="IPR036890">
    <property type="entry name" value="HATPase_C_sf"/>
</dbReference>
<proteinExistence type="predicted"/>
<evidence type="ECO:0000256" key="4">
    <source>
        <dbReference type="ARBA" id="ARBA00022553"/>
    </source>
</evidence>
<evidence type="ECO:0000259" key="13">
    <source>
        <dbReference type="PROSITE" id="PS50885"/>
    </source>
</evidence>
<evidence type="ECO:0000256" key="6">
    <source>
        <dbReference type="ARBA" id="ARBA00022692"/>
    </source>
</evidence>
<accession>A0ABN2QIK6</accession>
<dbReference type="InterPro" id="IPR005467">
    <property type="entry name" value="His_kinase_dom"/>
</dbReference>
<dbReference type="SMART" id="SM00387">
    <property type="entry name" value="HATPase_c"/>
    <property type="match status" value="1"/>
</dbReference>
<dbReference type="InterPro" id="IPR003660">
    <property type="entry name" value="HAMP_dom"/>
</dbReference>
<dbReference type="EC" id="2.7.13.3" evidence="3"/>
<dbReference type="RefSeq" id="WP_344043038.1">
    <property type="nucleotide sequence ID" value="NZ_BAAAPB010000001.1"/>
</dbReference>
<dbReference type="SMART" id="SM00304">
    <property type="entry name" value="HAMP"/>
    <property type="match status" value="1"/>
</dbReference>
<gene>
    <name evidence="14" type="ORF">GCM10009798_10060</name>
</gene>
<dbReference type="SUPFAM" id="SSF47384">
    <property type="entry name" value="Homodimeric domain of signal transducing histidine kinase"/>
    <property type="match status" value="1"/>
</dbReference>
<dbReference type="InterPro" id="IPR036097">
    <property type="entry name" value="HisK_dim/P_sf"/>
</dbReference>
<dbReference type="Gene3D" id="3.30.565.10">
    <property type="entry name" value="Histidine kinase-like ATPase, C-terminal domain"/>
    <property type="match status" value="1"/>
</dbReference>
<dbReference type="PRINTS" id="PR00344">
    <property type="entry name" value="BCTRLSENSOR"/>
</dbReference>
<evidence type="ECO:0000256" key="7">
    <source>
        <dbReference type="ARBA" id="ARBA00022777"/>
    </source>
</evidence>
<evidence type="ECO:0000313" key="14">
    <source>
        <dbReference type="EMBL" id="GAA1952834.1"/>
    </source>
</evidence>
<evidence type="ECO:0000256" key="2">
    <source>
        <dbReference type="ARBA" id="ARBA00004236"/>
    </source>
</evidence>
<dbReference type="PANTHER" id="PTHR45436:SF5">
    <property type="entry name" value="SENSOR HISTIDINE KINASE TRCS"/>
    <property type="match status" value="1"/>
</dbReference>
<evidence type="ECO:0000256" key="5">
    <source>
        <dbReference type="ARBA" id="ARBA00022679"/>
    </source>
</evidence>
<evidence type="ECO:0000259" key="12">
    <source>
        <dbReference type="PROSITE" id="PS50109"/>
    </source>
</evidence>
<dbReference type="InterPro" id="IPR003594">
    <property type="entry name" value="HATPase_dom"/>
</dbReference>
<organism evidence="14 15">
    <name type="scientific">Nocardioides panacihumi</name>
    <dbReference type="NCBI Taxonomy" id="400774"/>
    <lineage>
        <taxon>Bacteria</taxon>
        <taxon>Bacillati</taxon>
        <taxon>Actinomycetota</taxon>
        <taxon>Actinomycetes</taxon>
        <taxon>Propionibacteriales</taxon>
        <taxon>Nocardioidaceae</taxon>
        <taxon>Nocardioides</taxon>
    </lineage>
</organism>
<comment type="catalytic activity">
    <reaction evidence="1">
        <text>ATP + protein L-histidine = ADP + protein N-phospho-L-histidine.</text>
        <dbReference type="EC" id="2.7.13.3"/>
    </reaction>
</comment>
<evidence type="ECO:0000256" key="10">
    <source>
        <dbReference type="ARBA" id="ARBA00023136"/>
    </source>
</evidence>
<evidence type="ECO:0000256" key="11">
    <source>
        <dbReference type="SAM" id="Phobius"/>
    </source>
</evidence>
<feature type="domain" description="Histidine kinase" evidence="12">
    <location>
        <begin position="254"/>
        <end position="465"/>
    </location>
</feature>